<dbReference type="eggNOG" id="COG2887">
    <property type="taxonomic scope" value="Bacteria"/>
</dbReference>
<keyword evidence="3" id="KW-1185">Reference proteome</keyword>
<dbReference type="Gene3D" id="3.90.320.10">
    <property type="match status" value="1"/>
</dbReference>
<dbReference type="Gene3D" id="3.40.50.300">
    <property type="entry name" value="P-loop containing nucleotide triphosphate hydrolases"/>
    <property type="match status" value="1"/>
</dbReference>
<name>F9YUP3_CAPCC</name>
<evidence type="ECO:0000313" key="3">
    <source>
        <dbReference type="Proteomes" id="UP000008895"/>
    </source>
</evidence>
<sequence>MPCDYWIWFMENSFLKAVAQEAISQHSADFENLIFVVPGKRAALFLKKYVAQCITSASIAPEFLTIQELMVRISAIQRLDALPLLFEFYQTYLDTCKTEPNNFETFVSWGQTLLSDFNEIDQYLVNPNKIFPYINAIKEAEHWSGADDLTDAQKEHLKFWNTLGDYYFALQEKLTQQKRGYSGFIAKKAVENLPDFLQKNPNKKYVFAGFNALSTAEQRVIQAILADDISQIYWDIDHYFIEDEQHDAGLFIRKYIKKWKYYENRKPKWLGNYYLQPKTISITGLPNGVNQAHAIGEMLQGVKAEQLENTALILADENLLMPVLQSVKLEIPMNITMGYPLQYTPVNDLFTAYFRLYLSKNFYYKDIINFINQPFLQHIFPAQPKAAFLKYINENNISYLTREKMLTFFSEEKVSFILIQHNETELVNKLINNCLNIIYLIKSEVEFEKHKHILLLEYLYRFYQLFNQLKLLQEQYGYIDSVKTLYHFYLDVLQKSKLDFVGEPLEGLQLMGVLESRNLDFENVIIASVNEGVLPSGRRGNSFIPYDVKIALGLPTYKERDAIFSYHFYRLLQRAKAIDLFYDMNSNALNGKEKSRFVLQLLAQRIDKHQVIHQIKAPEVYPVVNTLIKVQKDEQVMQRLKAMAENGLSPSALTNYVLNPLIFYKQNVLQVYEERDVEETVEARTFGDIVHATLEALYKPVLHKVLTKKDILTMKSLVSNTVDKYFQEKLKSSEYKQGKNLLIYNVILEYLHRFLDKEIAEIENGTSIKVLDLEIQLKVPFDSEHLPFPVNIKGIVDRVELRNGILHIIDYKTGAVSAQNLGVTNWDLLITDFKYSKAFQLLTYAFMYYQSTEVKNIWAGNFSFKRLNEGLVRFHTKISRGEKDYNISEAVIQEYKTITEKLLLEIFNPKIPFQEV</sequence>
<dbReference type="eggNOG" id="COG0210">
    <property type="taxonomic scope" value="Bacteria"/>
</dbReference>
<dbReference type="Proteomes" id="UP000008895">
    <property type="component" value="Chromosome"/>
</dbReference>
<dbReference type="InterPro" id="IPR011335">
    <property type="entry name" value="Restrct_endonuc-II-like"/>
</dbReference>
<dbReference type="SUPFAM" id="SSF52540">
    <property type="entry name" value="P-loop containing nucleoside triphosphate hydrolases"/>
    <property type="match status" value="1"/>
</dbReference>
<protein>
    <recommendedName>
        <fullName evidence="1">PD-(D/E)XK endonuclease-like domain-containing protein</fullName>
    </recommendedName>
</protein>
<reference evidence="2 3" key="1">
    <citation type="journal article" date="2011" name="J. Bacteriol.">
        <title>Complete genome sequence of the dog commensal and human pathogen Capnocytophaga canimorsus strain 5.</title>
        <authorList>
            <person name="Manfredi P."/>
            <person name="Pagni M."/>
            <person name="Cornelis G.R."/>
        </authorList>
    </citation>
    <scope>NUCLEOTIDE SEQUENCE [LARGE SCALE GENOMIC DNA]</scope>
    <source>
        <strain evidence="3">5</strain>
    </source>
</reference>
<feature type="domain" description="PD-(D/E)XK endonuclease-like" evidence="1">
    <location>
        <begin position="648"/>
        <end position="914"/>
    </location>
</feature>
<dbReference type="Pfam" id="PF12705">
    <property type="entry name" value="PDDEXK_1"/>
    <property type="match status" value="1"/>
</dbReference>
<dbReference type="Gene3D" id="1.10.486.10">
    <property type="entry name" value="PCRA, domain 4"/>
    <property type="match status" value="1"/>
</dbReference>
<dbReference type="STRING" id="860228.Ccan_21640"/>
<dbReference type="KEGG" id="ccm:Ccan_21640"/>
<proteinExistence type="predicted"/>
<dbReference type="InterPro" id="IPR027417">
    <property type="entry name" value="P-loop_NTPase"/>
</dbReference>
<evidence type="ECO:0000259" key="1">
    <source>
        <dbReference type="Pfam" id="PF12705"/>
    </source>
</evidence>
<gene>
    <name evidence="2" type="ordered locus">Ccan_21640</name>
</gene>
<dbReference type="HOGENOM" id="CLU_013279_0_0_10"/>
<dbReference type="SUPFAM" id="SSF52980">
    <property type="entry name" value="Restriction endonuclease-like"/>
    <property type="match status" value="1"/>
</dbReference>
<evidence type="ECO:0000313" key="2">
    <source>
        <dbReference type="EMBL" id="AEK24280.1"/>
    </source>
</evidence>
<organism evidence="2 3">
    <name type="scientific">Capnocytophaga canimorsus (strain 5)</name>
    <dbReference type="NCBI Taxonomy" id="860228"/>
    <lineage>
        <taxon>Bacteria</taxon>
        <taxon>Pseudomonadati</taxon>
        <taxon>Bacteroidota</taxon>
        <taxon>Flavobacteriia</taxon>
        <taxon>Flavobacteriales</taxon>
        <taxon>Flavobacteriaceae</taxon>
        <taxon>Capnocytophaga</taxon>
    </lineage>
</organism>
<dbReference type="EMBL" id="CP002113">
    <property type="protein sequence ID" value="AEK24280.1"/>
    <property type="molecule type" value="Genomic_DNA"/>
</dbReference>
<accession>F9YUP3</accession>
<dbReference type="InterPro" id="IPR038726">
    <property type="entry name" value="PDDEXK_AddAB-type"/>
</dbReference>
<dbReference type="InterPro" id="IPR011604">
    <property type="entry name" value="PDDEXK-like_dom_sf"/>
</dbReference>
<dbReference type="AlphaFoldDB" id="F9YUP3"/>